<evidence type="ECO:0000256" key="5">
    <source>
        <dbReference type="SAM" id="SignalP"/>
    </source>
</evidence>
<dbReference type="InterPro" id="IPR033403">
    <property type="entry name" value="DUF5110"/>
</dbReference>
<dbReference type="Gene3D" id="2.60.40.1180">
    <property type="entry name" value="Golgi alpha-mannosidase II"/>
    <property type="match status" value="2"/>
</dbReference>
<dbReference type="Pfam" id="PF21365">
    <property type="entry name" value="Glyco_hydro_31_3rd"/>
    <property type="match status" value="1"/>
</dbReference>
<feature type="domain" description="Glycoside hydrolase family 31 TIM barrel" evidence="6">
    <location>
        <begin position="272"/>
        <end position="609"/>
    </location>
</feature>
<dbReference type="SUPFAM" id="SSF74650">
    <property type="entry name" value="Galactose mutarotase-like"/>
    <property type="match status" value="1"/>
</dbReference>
<evidence type="ECO:0000256" key="3">
    <source>
        <dbReference type="ARBA" id="ARBA00023295"/>
    </source>
</evidence>
<dbReference type="InterPro" id="IPR017853">
    <property type="entry name" value="GH"/>
</dbReference>
<evidence type="ECO:0000259" key="7">
    <source>
        <dbReference type="Pfam" id="PF13802"/>
    </source>
</evidence>
<evidence type="ECO:0000313" key="11">
    <source>
        <dbReference type="Proteomes" id="UP001209701"/>
    </source>
</evidence>
<dbReference type="CDD" id="cd14752">
    <property type="entry name" value="GH31_N"/>
    <property type="match status" value="1"/>
</dbReference>
<accession>A0ABT2YK84</accession>
<dbReference type="PROSITE" id="PS00129">
    <property type="entry name" value="GLYCOSYL_HYDROL_F31_1"/>
    <property type="match status" value="1"/>
</dbReference>
<dbReference type="Proteomes" id="UP001209701">
    <property type="component" value="Unassembled WGS sequence"/>
</dbReference>
<dbReference type="PANTHER" id="PTHR22762:SF166">
    <property type="entry name" value="ALPHA-GLUCOSIDASE"/>
    <property type="match status" value="1"/>
</dbReference>
<comment type="similarity">
    <text evidence="1 4">Belongs to the glycosyl hydrolase 31 family.</text>
</comment>
<proteinExistence type="inferred from homology"/>
<dbReference type="InterPro" id="IPR048395">
    <property type="entry name" value="Glyco_hydro_31_C"/>
</dbReference>
<evidence type="ECO:0000256" key="4">
    <source>
        <dbReference type="RuleBase" id="RU361185"/>
    </source>
</evidence>
<dbReference type="SUPFAM" id="SSF51445">
    <property type="entry name" value="(Trans)glycosidases"/>
    <property type="match status" value="1"/>
</dbReference>
<name>A0ABT2YK84_9BURK</name>
<evidence type="ECO:0000313" key="10">
    <source>
        <dbReference type="EMBL" id="MCV2370466.1"/>
    </source>
</evidence>
<dbReference type="RefSeq" id="WP_263573050.1">
    <property type="nucleotide sequence ID" value="NZ_JAJIRN010000009.1"/>
</dbReference>
<dbReference type="CDD" id="cd06604">
    <property type="entry name" value="GH31_glucosidase_II_MalA"/>
    <property type="match status" value="1"/>
</dbReference>
<feature type="domain" description="Glycoside hydrolase family 31 N-terminal" evidence="7">
    <location>
        <begin position="57"/>
        <end position="226"/>
    </location>
</feature>
<dbReference type="InterPro" id="IPR030458">
    <property type="entry name" value="Glyco_hydro_31_AS"/>
</dbReference>
<dbReference type="Pfam" id="PF13802">
    <property type="entry name" value="Gal_mutarotas_2"/>
    <property type="match status" value="1"/>
</dbReference>
<organism evidence="10 11">
    <name type="scientific">Roseateles oligotrophus</name>
    <dbReference type="NCBI Taxonomy" id="1769250"/>
    <lineage>
        <taxon>Bacteria</taxon>
        <taxon>Pseudomonadati</taxon>
        <taxon>Pseudomonadota</taxon>
        <taxon>Betaproteobacteria</taxon>
        <taxon>Burkholderiales</taxon>
        <taxon>Sphaerotilaceae</taxon>
        <taxon>Roseateles</taxon>
    </lineage>
</organism>
<dbReference type="PANTHER" id="PTHR22762">
    <property type="entry name" value="ALPHA-GLUCOSIDASE"/>
    <property type="match status" value="1"/>
</dbReference>
<keyword evidence="3 4" id="KW-0326">Glycosidase</keyword>
<keyword evidence="5" id="KW-0732">Signal</keyword>
<dbReference type="InterPro" id="IPR025887">
    <property type="entry name" value="Glyco_hydro_31_N_dom"/>
</dbReference>
<evidence type="ECO:0000259" key="6">
    <source>
        <dbReference type="Pfam" id="PF01055"/>
    </source>
</evidence>
<evidence type="ECO:0000256" key="1">
    <source>
        <dbReference type="ARBA" id="ARBA00007806"/>
    </source>
</evidence>
<evidence type="ECO:0000259" key="8">
    <source>
        <dbReference type="Pfam" id="PF17137"/>
    </source>
</evidence>
<dbReference type="Pfam" id="PF17137">
    <property type="entry name" value="DUF5110"/>
    <property type="match status" value="1"/>
</dbReference>
<feature type="signal peptide" evidence="5">
    <location>
        <begin position="1"/>
        <end position="28"/>
    </location>
</feature>
<evidence type="ECO:0000256" key="2">
    <source>
        <dbReference type="ARBA" id="ARBA00022801"/>
    </source>
</evidence>
<evidence type="ECO:0000259" key="9">
    <source>
        <dbReference type="Pfam" id="PF21365"/>
    </source>
</evidence>
<dbReference type="SUPFAM" id="SSF51011">
    <property type="entry name" value="Glycosyl hydrolase domain"/>
    <property type="match status" value="1"/>
</dbReference>
<dbReference type="Pfam" id="PF01055">
    <property type="entry name" value="Glyco_hydro_31_2nd"/>
    <property type="match status" value="1"/>
</dbReference>
<comment type="caution">
    <text evidence="10">The sequence shown here is derived from an EMBL/GenBank/DDBJ whole genome shotgun (WGS) entry which is preliminary data.</text>
</comment>
<feature type="chain" id="PRO_5047136519" evidence="5">
    <location>
        <begin position="29"/>
        <end position="822"/>
    </location>
</feature>
<gene>
    <name evidence="10" type="ORF">LNV07_20485</name>
</gene>
<dbReference type="InterPro" id="IPR013780">
    <property type="entry name" value="Glyco_hydro_b"/>
</dbReference>
<dbReference type="Gene3D" id="3.20.20.80">
    <property type="entry name" value="Glycosidases"/>
    <property type="match status" value="1"/>
</dbReference>
<feature type="domain" description="DUF5110" evidence="8">
    <location>
        <begin position="721"/>
        <end position="771"/>
    </location>
</feature>
<dbReference type="EMBL" id="JAJIRN010000009">
    <property type="protein sequence ID" value="MCV2370466.1"/>
    <property type="molecule type" value="Genomic_DNA"/>
</dbReference>
<protein>
    <submittedName>
        <fullName evidence="10">DUF4968 domain-containing protein</fullName>
    </submittedName>
</protein>
<sequence>MKFFKPPYRSAVCCIGLLFLLASLPAAAALRSVGAVVQAIKSNEGYDLRLSSGALARISFVTPDVVRVRISPKARFEADNSYAMAQAPSRAKAVMATLNGATLELRSASGTRVVIRKTPELVIQIFDAAGRLVSADDPARPTTFDVEEGSFETAKLRDDYELYYGFGEKALPLSRHQQQLVMWNSDVPDYAPGHDPSYQAIPFFIALHEGRGHGLFFNNSWRSWFDMGKTDPQRYRFGSAGGELDYFVFTGGPERSPARVLSDYTALTGRGALPPLWALGYQQSRWSYKTQDEVLGVAREFRQRRIPADVLYLDIDHMDGFRVFTWNPQTFPQPGELLITLHQQGFRAVTIVDPGIKKDEGYAIYRSGRAAGVYMRNADGSELNAKVWPGVCAFPDFTSAAARDWFGRLYEAPLDLGVDGFWNDMNEPGVFAPDGFAKPEISLGPQKSFALDAQHAGDGRPGSHARYHNVYGMQMARASFEGLRRLRPQKRPMLLTRAGFAGVQRYAAVWTGDNSATWTHLALTIPMLTNLSVSGVPFVGADVGGFMGSPSAELYTRWLQAAALTPYLRTHSSDVSAPREPWAFGPEHERINRQIIELRYRLLPYLYSLFEASERTGLPPMRPLWFAYPGDTQASLVDDQFLLGADLLVAPVLHEGRSERLVYFPKGDAWLDWDSGQRHEGGSFATIPAPLERLPLFVRVGATVPTQAPVQHTGEMLQSALTLNVAWGAAGSSDMFQDAGEGYGYRQGASRTLRMMQDAQGLRLDIPPNAGFQRVAAVEFLGLESAPARRLRVALPDEGVKQVRPALGQQRPASLVPAGVSP</sequence>
<dbReference type="InterPro" id="IPR011013">
    <property type="entry name" value="Gal_mutarotase_sf_dom"/>
</dbReference>
<keyword evidence="11" id="KW-1185">Reference proteome</keyword>
<reference evidence="10 11" key="1">
    <citation type="submission" date="2021-11" db="EMBL/GenBank/DDBJ databases">
        <authorList>
            <person name="Liang Q."/>
            <person name="Mou H."/>
            <person name="Liu Z."/>
        </authorList>
    </citation>
    <scope>NUCLEOTIDE SEQUENCE [LARGE SCALE GENOMIC DNA]</scope>
    <source>
        <strain evidence="10 11">CHU3</strain>
    </source>
</reference>
<keyword evidence="2 4" id="KW-0378">Hydrolase</keyword>
<dbReference type="InterPro" id="IPR000322">
    <property type="entry name" value="Glyco_hydro_31_TIM"/>
</dbReference>
<dbReference type="Gene3D" id="2.60.40.1760">
    <property type="entry name" value="glycosyl hydrolase (family 31)"/>
    <property type="match status" value="1"/>
</dbReference>
<feature type="domain" description="Glycosyl hydrolase family 31 C-terminal" evidence="9">
    <location>
        <begin position="617"/>
        <end position="702"/>
    </location>
</feature>